<evidence type="ECO:0000256" key="1">
    <source>
        <dbReference type="ARBA" id="ARBA00006628"/>
    </source>
</evidence>
<dbReference type="InterPro" id="IPR001408">
    <property type="entry name" value="Gprotein_alpha_I"/>
</dbReference>
<dbReference type="SUPFAM" id="SSF47895">
    <property type="entry name" value="Transducin (alpha subunit), insertion domain"/>
    <property type="match status" value="1"/>
</dbReference>
<sequence length="359" mass="41977">MTLESIMACCLSEEAKEARRINDEIERQLRRDKRDARRELKLLLLGTGESGKSTFIKQMRIIHGAGYSDEDKRSFTKLVYQNIFTSMQAMIRAMETLKIPYKYDHNKGNANIVREVDVEKVNMLENPYVDAIKSLWNDPGIQECYDRRREYQLSDSTKYYLNALNRIAEPTYLPTQQDVLRVRVPTTGIIEYPFDLQSVIFRMVDVGGQRSERRKWIHCFENVTSIMFLVALSEYDQVLVESDNENRMEESKALFRTIITYPWFQNSSVILFLNKKDLFEEKITRSPLTICFPEYSGASKFDEAASYIQTKFEDLNKKKDTKEIYTHFTCATDTKNVQFVFDAVTDVIIKNNLKDCGLF</sequence>
<keyword evidence="2" id="KW-0132">Cell division</keyword>
<evidence type="ECO:0000256" key="8">
    <source>
        <dbReference type="ARBA" id="ARBA00023224"/>
    </source>
</evidence>
<evidence type="ECO:0000256" key="4">
    <source>
        <dbReference type="ARBA" id="ARBA00022741"/>
    </source>
</evidence>
<accession>A0A1A8KLB8</accession>
<dbReference type="PROSITE" id="PS51882">
    <property type="entry name" value="G_ALPHA"/>
    <property type="match status" value="1"/>
</dbReference>
<keyword evidence="3 14" id="KW-0479">Metal-binding</keyword>
<evidence type="ECO:0000256" key="12">
    <source>
        <dbReference type="ARBA" id="ARBA00069088"/>
    </source>
</evidence>
<proteinExistence type="inferred from homology"/>
<dbReference type="InterPro" id="IPR027417">
    <property type="entry name" value="P-loop_NTPase"/>
</dbReference>
<keyword evidence="4 13" id="KW-0547">Nucleotide-binding</keyword>
<dbReference type="GO" id="GO:0007010">
    <property type="term" value="P:cytoskeleton organization"/>
    <property type="evidence" value="ECO:0007669"/>
    <property type="project" value="UniProtKB-ARBA"/>
</dbReference>
<dbReference type="EMBL" id="HAEE01013145">
    <property type="protein sequence ID" value="SBR33195.1"/>
    <property type="molecule type" value="Transcribed_RNA"/>
</dbReference>
<dbReference type="Gene3D" id="3.40.50.300">
    <property type="entry name" value="P-loop containing nucleotide triphosphate hydrolases"/>
    <property type="match status" value="1"/>
</dbReference>
<evidence type="ECO:0000256" key="13">
    <source>
        <dbReference type="PIRSR" id="PIRSR601019-1"/>
    </source>
</evidence>
<evidence type="ECO:0000256" key="3">
    <source>
        <dbReference type="ARBA" id="ARBA00022723"/>
    </source>
</evidence>
<evidence type="ECO:0000256" key="7">
    <source>
        <dbReference type="ARBA" id="ARBA00023134"/>
    </source>
</evidence>
<organism evidence="15">
    <name type="scientific">Nothobranchius kuhntae</name>
    <name type="common">Beira killifish</name>
    <dbReference type="NCBI Taxonomy" id="321403"/>
    <lineage>
        <taxon>Eukaryota</taxon>
        <taxon>Metazoa</taxon>
        <taxon>Chordata</taxon>
        <taxon>Craniata</taxon>
        <taxon>Vertebrata</taxon>
        <taxon>Euteleostomi</taxon>
        <taxon>Actinopterygii</taxon>
        <taxon>Neopterygii</taxon>
        <taxon>Teleostei</taxon>
        <taxon>Neoteleostei</taxon>
        <taxon>Acanthomorphata</taxon>
        <taxon>Ovalentaria</taxon>
        <taxon>Atherinomorphae</taxon>
        <taxon>Cyprinodontiformes</taxon>
        <taxon>Nothobranchiidae</taxon>
        <taxon>Nothobranchius</taxon>
    </lineage>
</organism>
<feature type="binding site" evidence="13">
    <location>
        <begin position="274"/>
        <end position="277"/>
    </location>
    <ligand>
        <name>GTP</name>
        <dbReference type="ChEBI" id="CHEBI:37565"/>
    </ligand>
</feature>
<evidence type="ECO:0000256" key="6">
    <source>
        <dbReference type="ARBA" id="ARBA00022842"/>
    </source>
</evidence>
<dbReference type="AlphaFoldDB" id="A0A1A8KLB8"/>
<evidence type="ECO:0000256" key="2">
    <source>
        <dbReference type="ARBA" id="ARBA00022618"/>
    </source>
</evidence>
<dbReference type="GO" id="GO:0005737">
    <property type="term" value="C:cytoplasm"/>
    <property type="evidence" value="ECO:0007669"/>
    <property type="project" value="TreeGrafter"/>
</dbReference>
<dbReference type="GO" id="GO:0005525">
    <property type="term" value="F:GTP binding"/>
    <property type="evidence" value="ECO:0007669"/>
    <property type="project" value="UniProtKB-KW"/>
</dbReference>
<dbReference type="GO" id="GO:0003924">
    <property type="term" value="F:GTPase activity"/>
    <property type="evidence" value="ECO:0007669"/>
    <property type="project" value="InterPro"/>
</dbReference>
<dbReference type="PANTHER" id="PTHR10218">
    <property type="entry name" value="GTP-BINDING PROTEIN ALPHA SUBUNIT"/>
    <property type="match status" value="1"/>
</dbReference>
<dbReference type="PANTHER" id="PTHR10218:SF329">
    <property type="entry name" value="GUANINE NUCLEOTIDE-BINDING PROTEIN G(Q) SUBUNIT ALPHA"/>
    <property type="match status" value="1"/>
</dbReference>
<dbReference type="FunFam" id="1.10.400.10:FF:000002">
    <property type="entry name" value="guanine nucleotide-binding protein G(Q) subunit alpha"/>
    <property type="match status" value="1"/>
</dbReference>
<dbReference type="PRINTS" id="PR00441">
    <property type="entry name" value="GPROTEINAI"/>
</dbReference>
<gene>
    <name evidence="15" type="primary">GNAQ</name>
</gene>
<name>A0A1A8KLB8_NOTKU</name>
<evidence type="ECO:0000313" key="15">
    <source>
        <dbReference type="EMBL" id="SBR33195.1"/>
    </source>
</evidence>
<protein>
    <recommendedName>
        <fullName evidence="12">Guanine nucleotide-binding protein alpha-16 subunit</fullName>
    </recommendedName>
</protein>
<comment type="similarity">
    <text evidence="1">Belongs to the G-alpha family. G(i/o/t/z) subfamily.</text>
</comment>
<dbReference type="GO" id="GO:0051301">
    <property type="term" value="P:cell division"/>
    <property type="evidence" value="ECO:0007669"/>
    <property type="project" value="UniProtKB-KW"/>
</dbReference>
<comment type="function">
    <text evidence="11">Guanine nucleotide-binding proteins (G proteins) are involved as modulators or transducers in various transmembrane signaling systems. In the 1-cell embryo, probably together with goa-1, controls nuclear rotation and spindle elongation during mitosis. During the first embryonic cell divisons, plays a role in gpr-1/2 cortical localization and in the proper orientation of EMS blastomere mitotic spindle.</text>
</comment>
<feature type="binding site" evidence="13">
    <location>
        <begin position="180"/>
        <end position="186"/>
    </location>
    <ligand>
        <name>GTP</name>
        <dbReference type="ChEBI" id="CHEBI:37565"/>
    </ligand>
</feature>
<dbReference type="GO" id="GO:0001664">
    <property type="term" value="F:G protein-coupled receptor binding"/>
    <property type="evidence" value="ECO:0007669"/>
    <property type="project" value="TreeGrafter"/>
</dbReference>
<dbReference type="Gene3D" id="1.10.400.10">
    <property type="entry name" value="GI Alpha 1, domain 2-like"/>
    <property type="match status" value="1"/>
</dbReference>
<evidence type="ECO:0000256" key="11">
    <source>
        <dbReference type="ARBA" id="ARBA00059820"/>
    </source>
</evidence>
<dbReference type="SUPFAM" id="SSF52540">
    <property type="entry name" value="P-loop containing nucleoside triphosphate hydrolases"/>
    <property type="match status" value="1"/>
</dbReference>
<feature type="binding site" evidence="14">
    <location>
        <position position="53"/>
    </location>
    <ligand>
        <name>Mg(2+)</name>
        <dbReference type="ChEBI" id="CHEBI:18420"/>
    </ligand>
</feature>
<evidence type="ECO:0000256" key="5">
    <source>
        <dbReference type="ARBA" id="ARBA00022776"/>
    </source>
</evidence>
<dbReference type="GO" id="GO:0031683">
    <property type="term" value="F:G-protein beta/gamma-subunit complex binding"/>
    <property type="evidence" value="ECO:0007669"/>
    <property type="project" value="InterPro"/>
</dbReference>
<feature type="binding site" evidence="13">
    <location>
        <position position="331"/>
    </location>
    <ligand>
        <name>GTP</name>
        <dbReference type="ChEBI" id="CHEBI:37565"/>
    </ligand>
</feature>
<dbReference type="Pfam" id="PF00503">
    <property type="entry name" value="G-alpha"/>
    <property type="match status" value="1"/>
</dbReference>
<feature type="binding site" evidence="13">
    <location>
        <begin position="49"/>
        <end position="54"/>
    </location>
    <ligand>
        <name>GTP</name>
        <dbReference type="ChEBI" id="CHEBI:37565"/>
    </ligand>
</feature>
<dbReference type="GO" id="GO:0005834">
    <property type="term" value="C:heterotrimeric G-protein complex"/>
    <property type="evidence" value="ECO:0007669"/>
    <property type="project" value="TreeGrafter"/>
</dbReference>
<dbReference type="PRINTS" id="PR00318">
    <property type="entry name" value="GPROTEINA"/>
</dbReference>
<dbReference type="FunFam" id="3.40.50.300:FF:000692">
    <property type="entry name" value="Guanine nucleotide-binding protein subunit alpha"/>
    <property type="match status" value="1"/>
</dbReference>
<dbReference type="FunFam" id="3.40.50.300:FF:002307">
    <property type="entry name" value="Guanine nucleotide-binding protein G(k) subunit alpha"/>
    <property type="match status" value="1"/>
</dbReference>
<dbReference type="SMART" id="SM00275">
    <property type="entry name" value="G_alpha"/>
    <property type="match status" value="1"/>
</dbReference>
<dbReference type="GO" id="GO:0005096">
    <property type="term" value="F:GTPase activator activity"/>
    <property type="evidence" value="ECO:0007669"/>
    <property type="project" value="TreeGrafter"/>
</dbReference>
<evidence type="ECO:0000256" key="9">
    <source>
        <dbReference type="ARBA" id="ARBA00023288"/>
    </source>
</evidence>
<dbReference type="InterPro" id="IPR011025">
    <property type="entry name" value="GproteinA_insert"/>
</dbReference>
<dbReference type="GO" id="GO:0007188">
    <property type="term" value="P:adenylate cyclase-modulating G protein-coupled receptor signaling pathway"/>
    <property type="evidence" value="ECO:0007669"/>
    <property type="project" value="InterPro"/>
</dbReference>
<reference evidence="15" key="2">
    <citation type="submission" date="2016-06" db="EMBL/GenBank/DDBJ databases">
        <title>The genome of a short-lived fish provides insights into sex chromosome evolution and the genetic control of aging.</title>
        <authorList>
            <person name="Reichwald K."/>
            <person name="Felder M."/>
            <person name="Petzold A."/>
            <person name="Koch P."/>
            <person name="Groth M."/>
            <person name="Platzer M."/>
        </authorList>
    </citation>
    <scope>NUCLEOTIDE SEQUENCE</scope>
    <source>
        <tissue evidence="15">Brain</tissue>
    </source>
</reference>
<keyword evidence="6 14" id="KW-0460">Magnesium</keyword>
<keyword evidence="10" id="KW-0131">Cell cycle</keyword>
<dbReference type="CDD" id="cd00066">
    <property type="entry name" value="G-alpha"/>
    <property type="match status" value="1"/>
</dbReference>
<feature type="binding site" evidence="14">
    <location>
        <position position="186"/>
    </location>
    <ligand>
        <name>Mg(2+)</name>
        <dbReference type="ChEBI" id="CHEBI:18420"/>
    </ligand>
</feature>
<feature type="binding site" evidence="13">
    <location>
        <begin position="155"/>
        <end position="156"/>
    </location>
    <ligand>
        <name>GTP</name>
        <dbReference type="ChEBI" id="CHEBI:37565"/>
    </ligand>
</feature>
<keyword evidence="7 13" id="KW-0342">GTP-binding</keyword>
<evidence type="ECO:0000256" key="10">
    <source>
        <dbReference type="ARBA" id="ARBA00023306"/>
    </source>
</evidence>
<feature type="binding site" evidence="13">
    <location>
        <begin position="205"/>
        <end position="209"/>
    </location>
    <ligand>
        <name>GTP</name>
        <dbReference type="ChEBI" id="CHEBI:37565"/>
    </ligand>
</feature>
<dbReference type="GO" id="GO:0046872">
    <property type="term" value="F:metal ion binding"/>
    <property type="evidence" value="ECO:0007669"/>
    <property type="project" value="UniProtKB-KW"/>
</dbReference>
<evidence type="ECO:0000256" key="14">
    <source>
        <dbReference type="PIRSR" id="PIRSR601019-2"/>
    </source>
</evidence>
<reference evidence="15" key="1">
    <citation type="submission" date="2016-05" db="EMBL/GenBank/DDBJ databases">
        <authorList>
            <person name="Lavstsen T."/>
            <person name="Jespersen J.S."/>
        </authorList>
    </citation>
    <scope>NUCLEOTIDE SEQUENCE</scope>
    <source>
        <tissue evidence="15">Brain</tissue>
    </source>
</reference>
<keyword evidence="9" id="KW-0449">Lipoprotein</keyword>
<keyword evidence="5" id="KW-0498">Mitosis</keyword>
<keyword evidence="8" id="KW-0807">Transducer</keyword>
<dbReference type="InterPro" id="IPR001019">
    <property type="entry name" value="Gprotein_alpha_su"/>
</dbReference>